<dbReference type="Proteomes" id="UP000492821">
    <property type="component" value="Unassembled WGS sequence"/>
</dbReference>
<accession>A0A7E4ZS51</accession>
<evidence type="ECO:0000313" key="1">
    <source>
        <dbReference type="Proteomes" id="UP000492821"/>
    </source>
</evidence>
<dbReference type="AlphaFoldDB" id="A0A7E4ZS51"/>
<protein>
    <submittedName>
        <fullName evidence="2">F-box domain-containing protein</fullName>
    </submittedName>
</protein>
<organism evidence="1 2">
    <name type="scientific">Panagrellus redivivus</name>
    <name type="common">Microworm</name>
    <dbReference type="NCBI Taxonomy" id="6233"/>
    <lineage>
        <taxon>Eukaryota</taxon>
        <taxon>Metazoa</taxon>
        <taxon>Ecdysozoa</taxon>
        <taxon>Nematoda</taxon>
        <taxon>Chromadorea</taxon>
        <taxon>Rhabditida</taxon>
        <taxon>Tylenchina</taxon>
        <taxon>Panagrolaimomorpha</taxon>
        <taxon>Panagrolaimoidea</taxon>
        <taxon>Panagrolaimidae</taxon>
        <taxon>Panagrellus</taxon>
    </lineage>
</organism>
<reference evidence="1" key="1">
    <citation type="journal article" date="2013" name="Genetics">
        <title>The draft genome and transcriptome of Panagrellus redivivus are shaped by the harsh demands of a free-living lifestyle.</title>
        <authorList>
            <person name="Srinivasan J."/>
            <person name="Dillman A.R."/>
            <person name="Macchietto M.G."/>
            <person name="Heikkinen L."/>
            <person name="Lakso M."/>
            <person name="Fracchia K.M."/>
            <person name="Antoshechkin I."/>
            <person name="Mortazavi A."/>
            <person name="Wong G."/>
            <person name="Sternberg P.W."/>
        </authorList>
    </citation>
    <scope>NUCLEOTIDE SEQUENCE [LARGE SCALE GENOMIC DNA]</scope>
    <source>
        <strain evidence="1">MT8872</strain>
    </source>
</reference>
<evidence type="ECO:0000313" key="2">
    <source>
        <dbReference type="WBParaSite" id="Pan_g14278.t1"/>
    </source>
</evidence>
<name>A0A7E4ZS51_PANRE</name>
<keyword evidence="1" id="KW-1185">Reference proteome</keyword>
<reference evidence="2" key="2">
    <citation type="submission" date="2020-10" db="UniProtKB">
        <authorList>
            <consortium name="WormBaseParasite"/>
        </authorList>
    </citation>
    <scope>IDENTIFICATION</scope>
</reference>
<proteinExistence type="predicted"/>
<dbReference type="Gene3D" id="3.80.10.10">
    <property type="entry name" value="Ribonuclease Inhibitor"/>
    <property type="match status" value="1"/>
</dbReference>
<sequence>MPFPLHALDYGSRCRLRELVTPREAYDLQIAAPHFDGLKPIQTILRRYSGFTSVRINDDNEFYADFMTKDMNNDKLYLVKNHLRIAHFTSNHSAQLITDRFVLAPSQLMFIECDITAKFLQDLCSKTTTNISKLDFMSGSFHDDVTLELVCTLFKELRDLNVFDNFFTRTWIDTFISHKFTNMTNISVYEASIDLLKVEEKQLIEFMQAQDSNFKVGITLKGNCGDSEVQKILGDLFSKFFWDLKEFCSDGRQIAISWVSSKDKKNLNERYYVLRNYSDIISPNFATPQEKAPILMNYAPHI</sequence>
<dbReference type="WBParaSite" id="Pan_g14278.t1">
    <property type="protein sequence ID" value="Pan_g14278.t1"/>
    <property type="gene ID" value="Pan_g14278"/>
</dbReference>
<dbReference type="InterPro" id="IPR032675">
    <property type="entry name" value="LRR_dom_sf"/>
</dbReference>